<keyword evidence="1" id="KW-0472">Membrane</keyword>
<organism evidence="3 4">
    <name type="scientific">Ralstonia pickettii</name>
    <name type="common">Burkholderia pickettii</name>
    <dbReference type="NCBI Taxonomy" id="329"/>
    <lineage>
        <taxon>Bacteria</taxon>
        <taxon>Pseudomonadati</taxon>
        <taxon>Pseudomonadota</taxon>
        <taxon>Betaproteobacteria</taxon>
        <taxon>Burkholderiales</taxon>
        <taxon>Burkholderiaceae</taxon>
        <taxon>Ralstonia</taxon>
    </lineage>
</organism>
<feature type="transmembrane region" description="Helical" evidence="1">
    <location>
        <begin position="154"/>
        <end position="171"/>
    </location>
</feature>
<dbReference type="Pfam" id="PF13548">
    <property type="entry name" value="DUF4126"/>
    <property type="match status" value="1"/>
</dbReference>
<reference evidence="3 4" key="1">
    <citation type="submission" date="2023-07" db="EMBL/GenBank/DDBJ databases">
        <authorList>
            <person name="Peeters C."/>
        </authorList>
    </citation>
    <scope>NUCLEOTIDE SEQUENCE [LARGE SCALE GENOMIC DNA]</scope>
    <source>
        <strain evidence="3 4">R-38712</strain>
    </source>
</reference>
<sequence>MAMVPKCKKPGDMPGFLLPGRRTMTAVHRAQHVVSDNPGSIEGTNGILTGSGGNTFDLGSLRSQISRQACDKILSQGTLLWAAAQASAHYTAISIDRSPAPSSLPRNLMLETAALAAGLSWTSGFRLYLAVFAAGVLGRTGWLHLPPGLQMLESWWVIGLAGVLAVAEFLADKIPGFDSVWDGIQTFIRVPAGAILAAAAFGQLDPQWMVAAGLIGGTLAGTAHATKAGTRALINTSPEPFSNWVASFSEDVAASGGLLMAFFLPIAFLLVLALLLLVSAWLLPKLWRGVRQLRDALRGRSPGPQSPGTTRLPH</sequence>
<keyword evidence="1" id="KW-0812">Transmembrane</keyword>
<keyword evidence="4" id="KW-1185">Reference proteome</keyword>
<proteinExistence type="predicted"/>
<feature type="domain" description="DUF4126" evidence="2">
    <location>
        <begin position="114"/>
        <end position="284"/>
    </location>
</feature>
<dbReference type="Proteomes" id="UP001189303">
    <property type="component" value="Unassembled WGS sequence"/>
</dbReference>
<evidence type="ECO:0000313" key="3">
    <source>
        <dbReference type="EMBL" id="CAJ0722546.1"/>
    </source>
</evidence>
<feature type="transmembrane region" description="Helical" evidence="1">
    <location>
        <begin position="258"/>
        <end position="283"/>
    </location>
</feature>
<evidence type="ECO:0000256" key="1">
    <source>
        <dbReference type="SAM" id="Phobius"/>
    </source>
</evidence>
<feature type="transmembrane region" description="Helical" evidence="1">
    <location>
        <begin position="113"/>
        <end position="134"/>
    </location>
</feature>
<accession>A0ABM9IJD0</accession>
<gene>
    <name evidence="3" type="ORF">R38712_01083</name>
</gene>
<dbReference type="EMBL" id="CATWFT010000002">
    <property type="protein sequence ID" value="CAJ0722546.1"/>
    <property type="molecule type" value="Genomic_DNA"/>
</dbReference>
<comment type="caution">
    <text evidence="3">The sequence shown here is derived from an EMBL/GenBank/DDBJ whole genome shotgun (WGS) entry which is preliminary data.</text>
</comment>
<dbReference type="InterPro" id="IPR025196">
    <property type="entry name" value="DUF4126"/>
</dbReference>
<dbReference type="InterPro" id="IPR019637">
    <property type="entry name" value="DUF2501"/>
</dbReference>
<evidence type="ECO:0000259" key="2">
    <source>
        <dbReference type="Pfam" id="PF13548"/>
    </source>
</evidence>
<protein>
    <recommendedName>
        <fullName evidence="2">DUF4126 domain-containing protein</fullName>
    </recommendedName>
</protein>
<keyword evidence="1" id="KW-1133">Transmembrane helix</keyword>
<name>A0ABM9IJD0_RALPI</name>
<evidence type="ECO:0000313" key="4">
    <source>
        <dbReference type="Proteomes" id="UP001189303"/>
    </source>
</evidence>
<feature type="transmembrane region" description="Helical" evidence="1">
    <location>
        <begin position="183"/>
        <end position="204"/>
    </location>
</feature>
<dbReference type="Pfam" id="PF10696">
    <property type="entry name" value="DUF2501"/>
    <property type="match status" value="1"/>
</dbReference>